<reference evidence="3" key="1">
    <citation type="submission" date="2023-06" db="EMBL/GenBank/DDBJ databases">
        <title>Phylogenetic Diversity of Rhizobium strains.</title>
        <authorList>
            <person name="Moura F.T."/>
            <person name="Helene L.C.F."/>
            <person name="Hungria M."/>
        </authorList>
    </citation>
    <scope>NUCLEOTIDE SEQUENCE</scope>
    <source>
        <strain evidence="3">CCGE526</strain>
    </source>
</reference>
<dbReference type="InterPro" id="IPR036188">
    <property type="entry name" value="FAD/NAD-bd_sf"/>
</dbReference>
<dbReference type="EC" id="1.-.-.-" evidence="3"/>
<evidence type="ECO:0000259" key="2">
    <source>
        <dbReference type="Pfam" id="PF01266"/>
    </source>
</evidence>
<evidence type="ECO:0000256" key="1">
    <source>
        <dbReference type="ARBA" id="ARBA00023002"/>
    </source>
</evidence>
<protein>
    <submittedName>
        <fullName evidence="3">FAD-binding oxidoreductase</fullName>
        <ecNumber evidence="3">1.-.-.-</ecNumber>
    </submittedName>
</protein>
<dbReference type="InterPro" id="IPR006076">
    <property type="entry name" value="FAD-dep_OxRdtase"/>
</dbReference>
<evidence type="ECO:0000313" key="3">
    <source>
        <dbReference type="EMBL" id="MDL2403742.1"/>
    </source>
</evidence>
<feature type="domain" description="FAD dependent oxidoreductase" evidence="2">
    <location>
        <begin position="19"/>
        <end position="375"/>
    </location>
</feature>
<dbReference type="GO" id="GO:0016491">
    <property type="term" value="F:oxidoreductase activity"/>
    <property type="evidence" value="ECO:0007669"/>
    <property type="project" value="UniProtKB-KW"/>
</dbReference>
<keyword evidence="4" id="KW-1185">Reference proteome</keyword>
<name>A0ABT7K6E8_9HYPH</name>
<sequence>MQASTLGRLSPKPQRSDYDVVIIGGAVSGSSTAYFLAMNPDFNGTVLVVEKDSTYKFCATTLSTSAIRQQYSNPINVKISQFGVEFIRNFHDNVQVDGEAPEIGFHENGYLFCATDAGLDIIRENAEIQQANGADTVLLTPGEIQERFPFINVEDLAGGSWGRTGEGWFDSYGLLQGFRKRARSLGVEYVDNEVVDVVREGNRISHVTLKSGEKIACGRVVNAAGNFGPGIARMADLEIPVEPRRRSIFIFSCRTPITQKMPNVIDPSGVFCRPEGSMFLSGGVPDPDVAIDPNDFDVAYNEYEEQIWPNMAHRIPQFEAIKMENCWAGHYDYNTLDHNAIVGPHDEVENFLFANGFSGHGLQQSPAVGRGLSELLTYGEFRTLDLSPLGFGRIRRNEPFLEKAVI</sequence>
<proteinExistence type="predicted"/>
<comment type="caution">
    <text evidence="3">The sequence shown here is derived from an EMBL/GenBank/DDBJ whole genome shotgun (WGS) entry which is preliminary data.</text>
</comment>
<dbReference type="Proteomes" id="UP001172645">
    <property type="component" value="Unassembled WGS sequence"/>
</dbReference>
<dbReference type="Gene3D" id="3.30.9.10">
    <property type="entry name" value="D-Amino Acid Oxidase, subunit A, domain 2"/>
    <property type="match status" value="1"/>
</dbReference>
<dbReference type="Pfam" id="PF01266">
    <property type="entry name" value="DAO"/>
    <property type="match status" value="1"/>
</dbReference>
<dbReference type="PANTHER" id="PTHR13847:SF287">
    <property type="entry name" value="FAD-DEPENDENT OXIDOREDUCTASE DOMAIN-CONTAINING PROTEIN 1"/>
    <property type="match status" value="1"/>
</dbReference>
<dbReference type="PANTHER" id="PTHR13847">
    <property type="entry name" value="SARCOSINE DEHYDROGENASE-RELATED"/>
    <property type="match status" value="1"/>
</dbReference>
<keyword evidence="1 3" id="KW-0560">Oxidoreductase</keyword>
<accession>A0ABT7K6E8</accession>
<organism evidence="3 4">
    <name type="scientific">Rhizobium mayense</name>
    <dbReference type="NCBI Taxonomy" id="1312184"/>
    <lineage>
        <taxon>Bacteria</taxon>
        <taxon>Pseudomonadati</taxon>
        <taxon>Pseudomonadota</taxon>
        <taxon>Alphaproteobacteria</taxon>
        <taxon>Hyphomicrobiales</taxon>
        <taxon>Rhizobiaceae</taxon>
        <taxon>Rhizobium/Agrobacterium group</taxon>
        <taxon>Rhizobium</taxon>
    </lineage>
</organism>
<dbReference type="EMBL" id="JARFYM010000059">
    <property type="protein sequence ID" value="MDL2403742.1"/>
    <property type="molecule type" value="Genomic_DNA"/>
</dbReference>
<dbReference type="RefSeq" id="WP_285873302.1">
    <property type="nucleotide sequence ID" value="NZ_JARFYM010000059.1"/>
</dbReference>
<dbReference type="SUPFAM" id="SSF51905">
    <property type="entry name" value="FAD/NAD(P)-binding domain"/>
    <property type="match status" value="1"/>
</dbReference>
<dbReference type="Gene3D" id="3.50.50.60">
    <property type="entry name" value="FAD/NAD(P)-binding domain"/>
    <property type="match status" value="1"/>
</dbReference>
<gene>
    <name evidence="3" type="ORF">PY649_33290</name>
</gene>
<evidence type="ECO:0000313" key="4">
    <source>
        <dbReference type="Proteomes" id="UP001172645"/>
    </source>
</evidence>